<accession>A0A8R1US00</accession>
<feature type="region of interest" description="Disordered" evidence="1">
    <location>
        <begin position="70"/>
        <end position="95"/>
    </location>
</feature>
<dbReference type="EnsemblMetazoa" id="PPA39074.1">
    <property type="protein sequence ID" value="PPA39074.1"/>
    <property type="gene ID" value="WBGene00277443"/>
</dbReference>
<feature type="compositionally biased region" description="Basic and acidic residues" evidence="1">
    <location>
        <begin position="70"/>
        <end position="90"/>
    </location>
</feature>
<evidence type="ECO:0000313" key="2">
    <source>
        <dbReference type="EnsemblMetazoa" id="PPA39074.1"/>
    </source>
</evidence>
<evidence type="ECO:0000256" key="1">
    <source>
        <dbReference type="SAM" id="MobiDB-lite"/>
    </source>
</evidence>
<gene>
    <name evidence="2" type="primary">WBGene00277443</name>
</gene>
<protein>
    <submittedName>
        <fullName evidence="2">Uncharacterized protein</fullName>
    </submittedName>
</protein>
<evidence type="ECO:0000313" key="3">
    <source>
        <dbReference type="Proteomes" id="UP000005239"/>
    </source>
</evidence>
<organism evidence="2 3">
    <name type="scientific">Pristionchus pacificus</name>
    <name type="common">Parasitic nematode worm</name>
    <dbReference type="NCBI Taxonomy" id="54126"/>
    <lineage>
        <taxon>Eukaryota</taxon>
        <taxon>Metazoa</taxon>
        <taxon>Ecdysozoa</taxon>
        <taxon>Nematoda</taxon>
        <taxon>Chromadorea</taxon>
        <taxon>Rhabditida</taxon>
        <taxon>Rhabditina</taxon>
        <taxon>Diplogasteromorpha</taxon>
        <taxon>Diplogasteroidea</taxon>
        <taxon>Neodiplogasteridae</taxon>
        <taxon>Pristionchus</taxon>
    </lineage>
</organism>
<accession>A0A2A6CA39</accession>
<dbReference type="Proteomes" id="UP000005239">
    <property type="component" value="Unassembled WGS sequence"/>
</dbReference>
<proteinExistence type="predicted"/>
<keyword evidence="3" id="KW-1185">Reference proteome</keyword>
<reference evidence="2" key="2">
    <citation type="submission" date="2022-06" db="UniProtKB">
        <authorList>
            <consortium name="EnsemblMetazoa"/>
        </authorList>
    </citation>
    <scope>IDENTIFICATION</scope>
    <source>
        <strain evidence="2">PS312</strain>
    </source>
</reference>
<sequence>MAAPSVSTFSDTLKGGGVFPTWKRSGYGQIKACLTHIILHSSLFQFNKLPPFFFLPSTTTSICHFELHHSEKPNKRTTRRKEGQKGREKGMNGSGQVCDYEELRIVCGKGKNTD</sequence>
<reference evidence="3" key="1">
    <citation type="journal article" date="2008" name="Nat. Genet.">
        <title>The Pristionchus pacificus genome provides a unique perspective on nematode lifestyle and parasitism.</title>
        <authorList>
            <person name="Dieterich C."/>
            <person name="Clifton S.W."/>
            <person name="Schuster L.N."/>
            <person name="Chinwalla A."/>
            <person name="Delehaunty K."/>
            <person name="Dinkelacker I."/>
            <person name="Fulton L."/>
            <person name="Fulton R."/>
            <person name="Godfrey J."/>
            <person name="Minx P."/>
            <person name="Mitreva M."/>
            <person name="Roeseler W."/>
            <person name="Tian H."/>
            <person name="Witte H."/>
            <person name="Yang S.P."/>
            <person name="Wilson R.K."/>
            <person name="Sommer R.J."/>
        </authorList>
    </citation>
    <scope>NUCLEOTIDE SEQUENCE [LARGE SCALE GENOMIC DNA]</scope>
    <source>
        <strain evidence="3">PS312</strain>
    </source>
</reference>
<name>A0A2A6CA39_PRIPA</name>
<dbReference type="AlphaFoldDB" id="A0A2A6CA39"/>